<dbReference type="AlphaFoldDB" id="A0A644W1Z7"/>
<accession>A0A644W1Z7</accession>
<reference evidence="1" key="1">
    <citation type="submission" date="2019-08" db="EMBL/GenBank/DDBJ databases">
        <authorList>
            <person name="Kucharzyk K."/>
            <person name="Murdoch R.W."/>
            <person name="Higgins S."/>
            <person name="Loffler F."/>
        </authorList>
    </citation>
    <scope>NUCLEOTIDE SEQUENCE</scope>
</reference>
<organism evidence="1">
    <name type="scientific">bioreactor metagenome</name>
    <dbReference type="NCBI Taxonomy" id="1076179"/>
    <lineage>
        <taxon>unclassified sequences</taxon>
        <taxon>metagenomes</taxon>
        <taxon>ecological metagenomes</taxon>
    </lineage>
</organism>
<evidence type="ECO:0000313" key="1">
    <source>
        <dbReference type="EMBL" id="MPL97745.1"/>
    </source>
</evidence>
<protein>
    <submittedName>
        <fullName evidence="1">Uncharacterized protein</fullName>
    </submittedName>
</protein>
<sequence>MISFGVISTPETNPAIMHIINEFVSLGWVLIQTRIVPNTKEDISHLLVWPSTNLEPKWPESIQQFQTQDDDYSEILSCVKAGTKTPRYN</sequence>
<gene>
    <name evidence="1" type="ORF">SDC9_43940</name>
</gene>
<comment type="caution">
    <text evidence="1">The sequence shown here is derived from an EMBL/GenBank/DDBJ whole genome shotgun (WGS) entry which is preliminary data.</text>
</comment>
<proteinExistence type="predicted"/>
<name>A0A644W1Z7_9ZZZZ</name>
<dbReference type="EMBL" id="VSSQ01000572">
    <property type="protein sequence ID" value="MPL97745.1"/>
    <property type="molecule type" value="Genomic_DNA"/>
</dbReference>